<evidence type="ECO:0000313" key="3">
    <source>
        <dbReference type="Proteomes" id="UP001150830"/>
    </source>
</evidence>
<dbReference type="Proteomes" id="UP001150830">
    <property type="component" value="Unassembled WGS sequence"/>
</dbReference>
<gene>
    <name evidence="2" type="ORF">OUO13_08420</name>
</gene>
<dbReference type="GO" id="GO:0016787">
    <property type="term" value="F:hydrolase activity"/>
    <property type="evidence" value="ECO:0007669"/>
    <property type="project" value="UniProtKB-KW"/>
</dbReference>
<dbReference type="EMBL" id="JAPNOA010000025">
    <property type="protein sequence ID" value="MCY0965206.1"/>
    <property type="molecule type" value="Genomic_DNA"/>
</dbReference>
<dbReference type="Pfam" id="PF12146">
    <property type="entry name" value="Hydrolase_4"/>
    <property type="match status" value="1"/>
</dbReference>
<proteinExistence type="predicted"/>
<evidence type="ECO:0000313" key="2">
    <source>
        <dbReference type="EMBL" id="MCY0965206.1"/>
    </source>
</evidence>
<dbReference type="PANTHER" id="PTHR11614">
    <property type="entry name" value="PHOSPHOLIPASE-RELATED"/>
    <property type="match status" value="1"/>
</dbReference>
<dbReference type="InterPro" id="IPR029058">
    <property type="entry name" value="AB_hydrolase_fold"/>
</dbReference>
<dbReference type="InterPro" id="IPR051044">
    <property type="entry name" value="MAG_DAG_Lipase"/>
</dbReference>
<name>A0A9X3EJ52_9GAMM</name>
<dbReference type="Gene3D" id="3.40.50.1820">
    <property type="entry name" value="alpha/beta hydrolase"/>
    <property type="match status" value="1"/>
</dbReference>
<dbReference type="InterPro" id="IPR022742">
    <property type="entry name" value="Hydrolase_4"/>
</dbReference>
<keyword evidence="3" id="KW-1185">Reference proteome</keyword>
<reference evidence="2" key="1">
    <citation type="submission" date="2022-11" db="EMBL/GenBank/DDBJ databases">
        <title>Parathalassolutuus dongxingensis gen. nov., sp. nov., a novel member of family Oceanospirillaceae isolated from a coastal shrimp pond in Guangxi, China.</title>
        <authorList>
            <person name="Chen H."/>
        </authorList>
    </citation>
    <scope>NUCLEOTIDE SEQUENCE</scope>
    <source>
        <strain evidence="2">G-43</strain>
    </source>
</reference>
<dbReference type="AlphaFoldDB" id="A0A9X3EJ52"/>
<accession>A0A9X3EJ52</accession>
<feature type="domain" description="Serine aminopeptidase S33" evidence="1">
    <location>
        <begin position="70"/>
        <end position="302"/>
    </location>
</feature>
<comment type="caution">
    <text evidence="2">The sequence shown here is derived from an EMBL/GenBank/DDBJ whole genome shotgun (WGS) entry which is preliminary data.</text>
</comment>
<dbReference type="SUPFAM" id="SSF53474">
    <property type="entry name" value="alpha/beta-Hydrolases"/>
    <property type="match status" value="1"/>
</dbReference>
<keyword evidence="2" id="KW-0378">Hydrolase</keyword>
<organism evidence="2 3">
    <name type="scientific">Parathalassolituus penaei</name>
    <dbReference type="NCBI Taxonomy" id="2997323"/>
    <lineage>
        <taxon>Bacteria</taxon>
        <taxon>Pseudomonadati</taxon>
        <taxon>Pseudomonadota</taxon>
        <taxon>Gammaproteobacteria</taxon>
        <taxon>Oceanospirillales</taxon>
        <taxon>Oceanospirillaceae</taxon>
        <taxon>Parathalassolituus</taxon>
    </lineage>
</organism>
<protein>
    <submittedName>
        <fullName evidence="2">Alpha/beta hydrolase</fullName>
    </submittedName>
</protein>
<evidence type="ECO:0000259" key="1">
    <source>
        <dbReference type="Pfam" id="PF12146"/>
    </source>
</evidence>
<sequence>MPTLNSRRWSAVSLRAALTEFDWSLKASDFADLAAYRQFYGLPEAVCGAHQAGWSELGGYRLYTQFWAAQNPRGSVLVVHGYYDHSGLYGPLIRRCLQLGLNVLTFDLPGHGLSDGAQATIGSFDEYVAITAQLFRQAQTQLPGHWLAIGQSTGGAILASWLLHARLQAGVDAPLAMLLLAPLLRPAGWSHGRLLHRLLSPVLTRLKRQFSRGGNNPEFSRFLAEDDPLQSHYLSVAWVTAMKQWMGWVEQQSPLPFPLTLVQGDADQTVDFRYNLPVYQRLFPQIQIHNLSGGHHHLVNETAHRREQLWQWLQVWLDDNLPKSA</sequence>
<dbReference type="RefSeq" id="WP_283173420.1">
    <property type="nucleotide sequence ID" value="NZ_JAPNOA010000025.1"/>
</dbReference>